<name>A0A498CSU4_9FIRM</name>
<protein>
    <recommendedName>
        <fullName evidence="4">Ice-structuring protein</fullName>
    </recommendedName>
</protein>
<proteinExistence type="predicted"/>
<keyword evidence="1" id="KW-0472">Membrane</keyword>
<dbReference type="EMBL" id="RCHT01000031">
    <property type="protein sequence ID" value="RLL08672.1"/>
    <property type="molecule type" value="Genomic_DNA"/>
</dbReference>
<evidence type="ECO:0008006" key="4">
    <source>
        <dbReference type="Google" id="ProtNLM"/>
    </source>
</evidence>
<evidence type="ECO:0000313" key="2">
    <source>
        <dbReference type="EMBL" id="RLL08672.1"/>
    </source>
</evidence>
<evidence type="ECO:0000313" key="3">
    <source>
        <dbReference type="Proteomes" id="UP000276301"/>
    </source>
</evidence>
<dbReference type="RefSeq" id="WP_101552720.1">
    <property type="nucleotide sequence ID" value="NZ_DBFBJK010000181.1"/>
</dbReference>
<keyword evidence="1" id="KW-1133">Transmembrane helix</keyword>
<dbReference type="AlphaFoldDB" id="A0A498CSU4"/>
<organism evidence="2 3">
    <name type="scientific">Anaerotruncus massiliensis</name>
    <name type="common">ex Liu et al. 2021</name>
    <dbReference type="NCBI Taxonomy" id="2321404"/>
    <lineage>
        <taxon>Bacteria</taxon>
        <taxon>Bacillati</taxon>
        <taxon>Bacillota</taxon>
        <taxon>Clostridia</taxon>
        <taxon>Eubacteriales</taxon>
        <taxon>Oscillospiraceae</taxon>
        <taxon>Anaerotruncus</taxon>
    </lineage>
</organism>
<reference evidence="2 3" key="1">
    <citation type="submission" date="2018-10" db="EMBL/GenBank/DDBJ databases">
        <title>Anaerotruncus faecis sp. nov., isolated from human feces.</title>
        <authorList>
            <person name="Wang Y.-J."/>
        </authorList>
    </citation>
    <scope>NUCLEOTIDE SEQUENCE [LARGE SCALE GENOMIC DNA]</scope>
    <source>
        <strain evidence="2 3">22A2-44</strain>
    </source>
</reference>
<feature type="transmembrane region" description="Helical" evidence="1">
    <location>
        <begin position="23"/>
        <end position="45"/>
    </location>
</feature>
<gene>
    <name evidence="2" type="ORF">D4A47_11870</name>
</gene>
<sequence>MEKTNQAPRRDPAEGLHYRKNKYAAPVGGIFLFLAAVGLVAVGIFCVRFTQSLLDNTREKQKFEQIITPVLMFDPLPFESPSDVNPLFLLQSSLWSAMLGEKRASYQEDPLERVMVPASDVDVACARLYGPDVKLEHQTFTINYVDNYVYDEETRTYYVPVTGQVGMYTPSVERVVKKGDVYTLTVGYLQPTTAWTQATADKDGKPEADKYMIYELKKVKDHYQLTAIRDLPSELLPEYGQQVQADSAAQPAA</sequence>
<dbReference type="Proteomes" id="UP000276301">
    <property type="component" value="Unassembled WGS sequence"/>
</dbReference>
<accession>A0A498CSU4</accession>
<keyword evidence="1" id="KW-0812">Transmembrane</keyword>
<keyword evidence="3" id="KW-1185">Reference proteome</keyword>
<evidence type="ECO:0000256" key="1">
    <source>
        <dbReference type="SAM" id="Phobius"/>
    </source>
</evidence>
<comment type="caution">
    <text evidence="2">The sequence shown here is derived from an EMBL/GenBank/DDBJ whole genome shotgun (WGS) entry which is preliminary data.</text>
</comment>